<keyword evidence="4" id="KW-0804">Transcription</keyword>
<dbReference type="KEGG" id="lel:PVL30_000669"/>
<evidence type="ECO:0000256" key="6">
    <source>
        <dbReference type="SAM" id="MobiDB-lite"/>
    </source>
</evidence>
<dbReference type="InParanoid" id="A5DTK9"/>
<keyword evidence="5" id="KW-0539">Nucleus</keyword>
<evidence type="ECO:0008006" key="9">
    <source>
        <dbReference type="Google" id="ProtNLM"/>
    </source>
</evidence>
<dbReference type="VEuPathDB" id="FungiDB:LELG_00695"/>
<sequence>MTSYEQSSFQIQGLASSISKRLASETNSLLVTIVPTGRQAKRHAQQINYAEDYGDDFEFESTPGEFSYAESNGYRSRNYMEAKTQVDVQKIGPARPTPRIKLLDNDVLSNSNASTITAQSCKPEVLVPIKLSLESSNANHKINDIFMWNLNESLITPSDFAEILCNDLELPNSMGQQITDSITQQLEEYSYASNLTIQSKDPCNVIIDLSVNLNKQLYQDRIEWDLNQNQVTPEQFAEIVVADLGLSLEFKLAISHALHEIIIRVKKEIVDGSFNNEIHNLHLVKGIIFEQGLRIFTENSISNGNDKWEPSVEILSASEIERRENERIRNLRRLKRESMRREFDENPNKKRHVGRPRKEEAPDWK</sequence>
<dbReference type="EMBL" id="CH981524">
    <property type="protein sequence ID" value="EDK42517.1"/>
    <property type="molecule type" value="Genomic_DNA"/>
</dbReference>
<keyword evidence="8" id="KW-1185">Reference proteome</keyword>
<gene>
    <name evidence="7" type="ORF">LELG_00695</name>
</gene>
<dbReference type="HOGENOM" id="CLU_014421_4_0_1"/>
<dbReference type="eggNOG" id="KOG1649">
    <property type="taxonomic scope" value="Eukaryota"/>
</dbReference>
<comment type="similarity">
    <text evidence="2">Belongs to the SNF5 family.</text>
</comment>
<evidence type="ECO:0000256" key="5">
    <source>
        <dbReference type="ARBA" id="ARBA00023242"/>
    </source>
</evidence>
<dbReference type="STRING" id="379508.A5DTK9"/>
<protein>
    <recommendedName>
        <fullName evidence="9">Chromatin structure-remodeling complex subunit SFH1</fullName>
    </recommendedName>
</protein>
<evidence type="ECO:0000256" key="1">
    <source>
        <dbReference type="ARBA" id="ARBA00004123"/>
    </source>
</evidence>
<accession>A5DTK9</accession>
<dbReference type="GO" id="GO:0006338">
    <property type="term" value="P:chromatin remodeling"/>
    <property type="evidence" value="ECO:0007669"/>
    <property type="project" value="InterPro"/>
</dbReference>
<organism evidence="7 8">
    <name type="scientific">Lodderomyces elongisporus (strain ATCC 11503 / CBS 2605 / JCM 1781 / NBRC 1676 / NRRL YB-4239)</name>
    <name type="common">Yeast</name>
    <name type="synonym">Saccharomyces elongisporus</name>
    <dbReference type="NCBI Taxonomy" id="379508"/>
    <lineage>
        <taxon>Eukaryota</taxon>
        <taxon>Fungi</taxon>
        <taxon>Dikarya</taxon>
        <taxon>Ascomycota</taxon>
        <taxon>Saccharomycotina</taxon>
        <taxon>Pichiomycetes</taxon>
        <taxon>Debaryomycetaceae</taxon>
        <taxon>Candida/Lodderomyces clade</taxon>
        <taxon>Lodderomyces</taxon>
    </lineage>
</organism>
<evidence type="ECO:0000256" key="2">
    <source>
        <dbReference type="ARBA" id="ARBA00010239"/>
    </source>
</evidence>
<dbReference type="GO" id="GO:0000228">
    <property type="term" value="C:nuclear chromosome"/>
    <property type="evidence" value="ECO:0007669"/>
    <property type="project" value="InterPro"/>
</dbReference>
<evidence type="ECO:0000313" key="8">
    <source>
        <dbReference type="Proteomes" id="UP000001996"/>
    </source>
</evidence>
<proteinExistence type="inferred from homology"/>
<keyword evidence="3" id="KW-0805">Transcription regulation</keyword>
<dbReference type="GeneID" id="5234792"/>
<dbReference type="OrthoDB" id="10258327at2759"/>
<dbReference type="OMA" id="MWNLNES"/>
<dbReference type="Pfam" id="PF04855">
    <property type="entry name" value="SNF5"/>
    <property type="match status" value="1"/>
</dbReference>
<evidence type="ECO:0000256" key="4">
    <source>
        <dbReference type="ARBA" id="ARBA00023163"/>
    </source>
</evidence>
<dbReference type="FunCoup" id="A5DTK9">
    <property type="interactions" value="204"/>
</dbReference>
<dbReference type="PANTHER" id="PTHR10019">
    <property type="entry name" value="SNF5"/>
    <property type="match status" value="1"/>
</dbReference>
<comment type="subcellular location">
    <subcellularLocation>
        <location evidence="1">Nucleus</location>
    </subcellularLocation>
</comment>
<dbReference type="InterPro" id="IPR006939">
    <property type="entry name" value="SNF5"/>
</dbReference>
<feature type="compositionally biased region" description="Basic and acidic residues" evidence="6">
    <location>
        <begin position="356"/>
        <end position="365"/>
    </location>
</feature>
<name>A5DTK9_LODEL</name>
<feature type="region of interest" description="Disordered" evidence="6">
    <location>
        <begin position="338"/>
        <end position="365"/>
    </location>
</feature>
<evidence type="ECO:0000256" key="3">
    <source>
        <dbReference type="ARBA" id="ARBA00023015"/>
    </source>
</evidence>
<dbReference type="AlphaFoldDB" id="A5DTK9"/>
<reference evidence="7 8" key="1">
    <citation type="journal article" date="2009" name="Nature">
        <title>Evolution of pathogenicity and sexual reproduction in eight Candida genomes.</title>
        <authorList>
            <person name="Butler G."/>
            <person name="Rasmussen M.D."/>
            <person name="Lin M.F."/>
            <person name="Santos M.A."/>
            <person name="Sakthikumar S."/>
            <person name="Munro C.A."/>
            <person name="Rheinbay E."/>
            <person name="Grabherr M."/>
            <person name="Forche A."/>
            <person name="Reedy J.L."/>
            <person name="Agrafioti I."/>
            <person name="Arnaud M.B."/>
            <person name="Bates S."/>
            <person name="Brown A.J."/>
            <person name="Brunke S."/>
            <person name="Costanzo M.C."/>
            <person name="Fitzpatrick D.A."/>
            <person name="de Groot P.W."/>
            <person name="Harris D."/>
            <person name="Hoyer L.L."/>
            <person name="Hube B."/>
            <person name="Klis F.M."/>
            <person name="Kodira C."/>
            <person name="Lennard N."/>
            <person name="Logue M.E."/>
            <person name="Martin R."/>
            <person name="Neiman A.M."/>
            <person name="Nikolaou E."/>
            <person name="Quail M.A."/>
            <person name="Quinn J."/>
            <person name="Santos M.C."/>
            <person name="Schmitzberger F.F."/>
            <person name="Sherlock G."/>
            <person name="Shah P."/>
            <person name="Silverstein K.A."/>
            <person name="Skrzypek M.S."/>
            <person name="Soll D."/>
            <person name="Staggs R."/>
            <person name="Stansfield I."/>
            <person name="Stumpf M.P."/>
            <person name="Sudbery P.E."/>
            <person name="Srikantha T."/>
            <person name="Zeng Q."/>
            <person name="Berman J."/>
            <person name="Berriman M."/>
            <person name="Heitman J."/>
            <person name="Gow N.A."/>
            <person name="Lorenz M.C."/>
            <person name="Birren B.W."/>
            <person name="Kellis M."/>
            <person name="Cuomo C.A."/>
        </authorList>
    </citation>
    <scope>NUCLEOTIDE SEQUENCE [LARGE SCALE GENOMIC DNA]</scope>
    <source>
        <strain evidence="8">ATCC 11503 / BCRC 21390 / CBS 2605 / JCM 1781 / NBRC 1676 / NRRL YB-4239</strain>
    </source>
</reference>
<feature type="compositionally biased region" description="Basic and acidic residues" evidence="6">
    <location>
        <begin position="338"/>
        <end position="348"/>
    </location>
</feature>
<dbReference type="Proteomes" id="UP000001996">
    <property type="component" value="Unassembled WGS sequence"/>
</dbReference>
<evidence type="ECO:0000313" key="7">
    <source>
        <dbReference type="EMBL" id="EDK42517.1"/>
    </source>
</evidence>